<keyword evidence="2" id="KW-0597">Phosphoprotein</keyword>
<feature type="modified residue" description="4-aspartylphosphate" evidence="2">
    <location>
        <position position="56"/>
    </location>
</feature>
<dbReference type="GO" id="GO:0000160">
    <property type="term" value="P:phosphorelay signal transduction system"/>
    <property type="evidence" value="ECO:0007669"/>
    <property type="project" value="InterPro"/>
</dbReference>
<evidence type="ECO:0000256" key="2">
    <source>
        <dbReference type="PROSITE-ProRule" id="PRU00169"/>
    </source>
</evidence>
<dbReference type="PROSITE" id="PS00622">
    <property type="entry name" value="HTH_LUXR_1"/>
    <property type="match status" value="1"/>
</dbReference>
<dbReference type="Gene3D" id="1.10.10.10">
    <property type="entry name" value="Winged helix-like DNA-binding domain superfamily/Winged helix DNA-binding domain"/>
    <property type="match status" value="1"/>
</dbReference>
<dbReference type="SMART" id="SM00421">
    <property type="entry name" value="HTH_LUXR"/>
    <property type="match status" value="1"/>
</dbReference>
<dbReference type="Pfam" id="PF00072">
    <property type="entry name" value="Response_reg"/>
    <property type="match status" value="1"/>
</dbReference>
<dbReference type="GO" id="GO:0006355">
    <property type="term" value="P:regulation of DNA-templated transcription"/>
    <property type="evidence" value="ECO:0007669"/>
    <property type="project" value="InterPro"/>
</dbReference>
<dbReference type="Gene3D" id="3.40.50.2300">
    <property type="match status" value="1"/>
</dbReference>
<dbReference type="CDD" id="cd17534">
    <property type="entry name" value="REC_DC-like"/>
    <property type="match status" value="1"/>
</dbReference>
<feature type="domain" description="Response regulatory" evidence="4">
    <location>
        <begin position="6"/>
        <end position="121"/>
    </location>
</feature>
<dbReference type="PROSITE" id="PS50043">
    <property type="entry name" value="HTH_LUXR_2"/>
    <property type="match status" value="1"/>
</dbReference>
<dbReference type="CDD" id="cd06170">
    <property type="entry name" value="LuxR_C_like"/>
    <property type="match status" value="1"/>
</dbReference>
<dbReference type="RefSeq" id="WP_302125685.1">
    <property type="nucleotide sequence ID" value="NZ_CP129968.2"/>
</dbReference>
<proteinExistence type="predicted"/>
<sequence>MNDYKNILVIEDESLIAQDLSYLLQDLGYNCIGIAKNYERAMLLFNTNDVHLILCDINIEGDKDGIETVLELNNIKKTPTIYLSAYSDHNLVSRTADTESYGYLVKPYNERSLDVAINVALQKFYKENNTEVNKDFLNNFTTREVEIIKLLAAGKTSSEIANILFISTQTVSKHRSNILKKSGCKSSTELIHQYYQ</sequence>
<evidence type="ECO:0000259" key="4">
    <source>
        <dbReference type="PROSITE" id="PS50110"/>
    </source>
</evidence>
<organism evidence="5">
    <name type="scientific">Marivirga arenosa</name>
    <dbReference type="NCBI Taxonomy" id="3059076"/>
    <lineage>
        <taxon>Bacteria</taxon>
        <taxon>Pseudomonadati</taxon>
        <taxon>Bacteroidota</taxon>
        <taxon>Cytophagia</taxon>
        <taxon>Cytophagales</taxon>
        <taxon>Marivirgaceae</taxon>
        <taxon>Marivirga</taxon>
    </lineage>
</organism>
<dbReference type="InterPro" id="IPR016032">
    <property type="entry name" value="Sig_transdc_resp-reg_C-effctor"/>
</dbReference>
<dbReference type="InterPro" id="IPR036388">
    <property type="entry name" value="WH-like_DNA-bd_sf"/>
</dbReference>
<evidence type="ECO:0000313" key="5">
    <source>
        <dbReference type="EMBL" id="WKK80877.1"/>
    </source>
</evidence>
<feature type="domain" description="HTH luxR-type" evidence="3">
    <location>
        <begin position="133"/>
        <end position="196"/>
    </location>
</feature>
<dbReference type="Proteomes" id="UP001232019">
    <property type="component" value="Chromosome"/>
</dbReference>
<dbReference type="PANTHER" id="PTHR43214">
    <property type="entry name" value="TWO-COMPONENT RESPONSE REGULATOR"/>
    <property type="match status" value="1"/>
</dbReference>
<dbReference type="Pfam" id="PF00196">
    <property type="entry name" value="GerE"/>
    <property type="match status" value="1"/>
</dbReference>
<dbReference type="SUPFAM" id="SSF52172">
    <property type="entry name" value="CheY-like"/>
    <property type="match status" value="1"/>
</dbReference>
<dbReference type="EMBL" id="CP129968">
    <property type="protein sequence ID" value="WKK80877.1"/>
    <property type="molecule type" value="Genomic_DNA"/>
</dbReference>
<dbReference type="AlphaFoldDB" id="A0AA49GIY4"/>
<protein>
    <submittedName>
        <fullName evidence="5">Response regulator transcription factor</fullName>
    </submittedName>
</protein>
<dbReference type="PROSITE" id="PS50110">
    <property type="entry name" value="RESPONSE_REGULATORY"/>
    <property type="match status" value="1"/>
</dbReference>
<dbReference type="SMART" id="SM00448">
    <property type="entry name" value="REC"/>
    <property type="match status" value="1"/>
</dbReference>
<accession>A0AA49GIY4</accession>
<reference evidence="5" key="1">
    <citation type="submission" date="2023-08" db="EMBL/GenBank/DDBJ databases">
        <title>Comparative genomics and taxonomic characterization of three novel marine species of genus Marivirga.</title>
        <authorList>
            <person name="Muhammad N."/>
            <person name="Kim S.-G."/>
        </authorList>
    </citation>
    <scope>NUCLEOTIDE SEQUENCE</scope>
    <source>
        <strain evidence="5">BKB1-2</strain>
    </source>
</reference>
<dbReference type="PRINTS" id="PR00038">
    <property type="entry name" value="HTHLUXR"/>
</dbReference>
<dbReference type="SUPFAM" id="SSF46894">
    <property type="entry name" value="C-terminal effector domain of the bipartite response regulators"/>
    <property type="match status" value="1"/>
</dbReference>
<dbReference type="KEGG" id="marp:QYS47_00120"/>
<dbReference type="GO" id="GO:0003677">
    <property type="term" value="F:DNA binding"/>
    <property type="evidence" value="ECO:0007669"/>
    <property type="project" value="UniProtKB-KW"/>
</dbReference>
<evidence type="ECO:0000256" key="1">
    <source>
        <dbReference type="ARBA" id="ARBA00023125"/>
    </source>
</evidence>
<evidence type="ECO:0000259" key="3">
    <source>
        <dbReference type="PROSITE" id="PS50043"/>
    </source>
</evidence>
<name>A0AA49GIY4_9BACT</name>
<gene>
    <name evidence="5" type="ORF">QYS47_00120</name>
</gene>
<dbReference type="InterPro" id="IPR039420">
    <property type="entry name" value="WalR-like"/>
</dbReference>
<keyword evidence="1" id="KW-0238">DNA-binding</keyword>
<dbReference type="InterPro" id="IPR000792">
    <property type="entry name" value="Tscrpt_reg_LuxR_C"/>
</dbReference>
<dbReference type="InterPro" id="IPR001789">
    <property type="entry name" value="Sig_transdc_resp-reg_receiver"/>
</dbReference>
<dbReference type="InterPro" id="IPR011006">
    <property type="entry name" value="CheY-like_superfamily"/>
</dbReference>